<dbReference type="Gene3D" id="3.40.50.11440">
    <property type="match status" value="1"/>
</dbReference>
<comment type="caution">
    <text evidence="2">The sequence shown here is derived from an EMBL/GenBank/DDBJ whole genome shotgun (WGS) entry which is preliminary data.</text>
</comment>
<dbReference type="InterPro" id="IPR018657">
    <property type="entry name" value="LarA-like_N"/>
</dbReference>
<dbReference type="GO" id="GO:0050043">
    <property type="term" value="F:lactate racemase activity"/>
    <property type="evidence" value="ECO:0007669"/>
    <property type="project" value="InterPro"/>
</dbReference>
<dbReference type="AlphaFoldDB" id="A0A9X2DQF7"/>
<organism evidence="2 3">
    <name type="scientific">Halalkalibacter oceani</name>
    <dbReference type="NCBI Taxonomy" id="1653776"/>
    <lineage>
        <taxon>Bacteria</taxon>
        <taxon>Bacillati</taxon>
        <taxon>Bacillota</taxon>
        <taxon>Bacilli</taxon>
        <taxon>Bacillales</taxon>
        <taxon>Bacillaceae</taxon>
        <taxon>Halalkalibacter</taxon>
    </lineage>
</organism>
<accession>A0A9X2DQF7</accession>
<name>A0A9X2DQF7_9BACI</name>
<keyword evidence="3" id="KW-1185">Reference proteome</keyword>
<dbReference type="RefSeq" id="WP_251223292.1">
    <property type="nucleotide sequence ID" value="NZ_JAMBOL010000008.1"/>
</dbReference>
<protein>
    <submittedName>
        <fullName evidence="2">Lactate racemase domain-containing protein</fullName>
    </submittedName>
</protein>
<evidence type="ECO:0000259" key="1">
    <source>
        <dbReference type="Pfam" id="PF09861"/>
    </source>
</evidence>
<proteinExistence type="predicted"/>
<evidence type="ECO:0000313" key="2">
    <source>
        <dbReference type="EMBL" id="MCM3714512.1"/>
    </source>
</evidence>
<dbReference type="EMBL" id="JAMBOL010000008">
    <property type="protein sequence ID" value="MCM3714512.1"/>
    <property type="molecule type" value="Genomic_DNA"/>
</dbReference>
<dbReference type="Proteomes" id="UP001139179">
    <property type="component" value="Unassembled WGS sequence"/>
</dbReference>
<dbReference type="Pfam" id="PF09861">
    <property type="entry name" value="Lar_N"/>
    <property type="match status" value="1"/>
</dbReference>
<sequence>MSLPKIVKIKQHFTGPSVANIDEKVAEEFAKMEIAERVKPGMSIAITAGSRGIANIAKIIRAAADEVKKRGGHPFIVPSMGSHGGATAEGQIEVLESLGVTEEYCGAEIRSSMEVEEIGVTEAGIKVYMDKIAYESDGVILVNRIKAHTDFSANIESGLMKVASIGLGNHKQAQAIHTLGVVGIRDHMPLVAEEVFKSGKILMGIGIVENAFEDTAEIEVIPVEKIKEREEALLNFSKSLMPKLPVDKIDVLFVDEIGKNYSGTGMDTNVIGRLRILNTKEPETPQIDYIITSDLSEASHGNALGIGLADLTTKRFFDKIDYKKMNENVITSTFLKRASVPIVLESDRAAIETALRGSWGKKAEEIRFMRIPNTLHLEELYVSESLLPEVEKLDNVEVIGQLKEMEFDGEGYFNGF</sequence>
<evidence type="ECO:0000313" key="3">
    <source>
        <dbReference type="Proteomes" id="UP001139179"/>
    </source>
</evidence>
<feature type="domain" description="LarA-like N-terminal" evidence="1">
    <location>
        <begin position="19"/>
        <end position="179"/>
    </location>
</feature>
<gene>
    <name evidence="2" type="ORF">M3202_10470</name>
</gene>
<reference evidence="2" key="1">
    <citation type="submission" date="2022-05" db="EMBL/GenBank/DDBJ databases">
        <title>Comparative Genomics of Spacecraft Associated Microbes.</title>
        <authorList>
            <person name="Tran M.T."/>
            <person name="Wright A."/>
            <person name="Seuylemezian A."/>
            <person name="Eisen J."/>
            <person name="Coil D."/>
        </authorList>
    </citation>
    <scope>NUCLEOTIDE SEQUENCE</scope>
    <source>
        <strain evidence="2">214.1.1</strain>
    </source>
</reference>